<evidence type="ECO:0000256" key="9">
    <source>
        <dbReference type="ARBA" id="ARBA00043149"/>
    </source>
</evidence>
<dbReference type="PANTHER" id="PTHR10196:SF69">
    <property type="entry name" value="GLYCEROL KINASE"/>
    <property type="match status" value="1"/>
</dbReference>
<comment type="similarity">
    <text evidence="2 12">Belongs to the FGGY kinase family.</text>
</comment>
<evidence type="ECO:0000313" key="16">
    <source>
        <dbReference type="Proteomes" id="UP001150569"/>
    </source>
</evidence>
<dbReference type="InterPro" id="IPR018484">
    <property type="entry name" value="FGGY_N"/>
</dbReference>
<evidence type="ECO:0000256" key="7">
    <source>
        <dbReference type="ARBA" id="ARBA00022798"/>
    </source>
</evidence>
<keyword evidence="16" id="KW-1185">Reference proteome</keyword>
<dbReference type="InterPro" id="IPR000577">
    <property type="entry name" value="Carb_kinase_FGGY"/>
</dbReference>
<evidence type="ECO:0000256" key="1">
    <source>
        <dbReference type="ARBA" id="ARBA00005190"/>
    </source>
</evidence>
<dbReference type="Proteomes" id="UP001150569">
    <property type="component" value="Unassembled WGS sequence"/>
</dbReference>
<dbReference type="InterPro" id="IPR042018">
    <property type="entry name" value="GK1-3_metazoan-type"/>
</dbReference>
<dbReference type="GO" id="GO:0006071">
    <property type="term" value="P:glycerol metabolic process"/>
    <property type="evidence" value="ECO:0007669"/>
    <property type="project" value="UniProtKB-KW"/>
</dbReference>
<proteinExistence type="inferred from homology"/>
<sequence>MPEFIGAIDQGTTSSRFLIFDKSGEVIASHQLEFNQYYPAAGWVEHDPNEILSSVHNAVEKTVEIFKSKGYKVEDIKAIGITNQRETIVAWDRVTGKPLCKAIVWNDTRTKQVVHALANSHPKKDINCIRDICGLPLTTYFSGVKLRWMLENVAEFKTAQEEGRLMVGNIDSWLIYNLTGGAKGGIHVTDVTNASRTMLMDIRKLEWSDELCDFFGIAAGALPKIVSSSEVYGNVSHGILKGVPIAGCLGDQQAATVGQKCFSPGEAKNTYGTGCFMIFNTGHKLTFSDNGLLSTVAYQLGPNSKPVYGLEGSIAVAGSAIKWLRDNMGLIKEASDIGKYASEVDSTGGVYFVTAFSGLFAPYWRDDARGCIIGLTQFANRSHICRATLEAICFQTRAILEAMNADSKTDLSLLKVDGGVTNSDVCMQLQADILGIEVVRPANVETTALGAAFAAGLAVGVWKDIDDIIATNADSQTVFKPSVDANSRDSRYAGWNEAINRSYGWA</sequence>
<dbReference type="GO" id="GO:0005524">
    <property type="term" value="F:ATP binding"/>
    <property type="evidence" value="ECO:0007669"/>
    <property type="project" value="UniProtKB-KW"/>
</dbReference>
<dbReference type="PROSITE" id="PS00933">
    <property type="entry name" value="FGGY_KINASES_1"/>
    <property type="match status" value="1"/>
</dbReference>
<comment type="pathway">
    <text evidence="1">Polyol metabolism; glycerol degradation via glycerol kinase pathway; sn-glycerol 3-phosphate from glycerol: step 1/1.</text>
</comment>
<dbReference type="PROSITE" id="PS00445">
    <property type="entry name" value="FGGY_KINASES_2"/>
    <property type="match status" value="1"/>
</dbReference>
<keyword evidence="4 12" id="KW-0808">Transferase</keyword>
<dbReference type="NCBIfam" id="NF000756">
    <property type="entry name" value="PRK00047.1"/>
    <property type="match status" value="1"/>
</dbReference>
<evidence type="ECO:0000256" key="8">
    <source>
        <dbReference type="ARBA" id="ARBA00022840"/>
    </source>
</evidence>
<reference evidence="15" key="1">
    <citation type="submission" date="2022-07" db="EMBL/GenBank/DDBJ databases">
        <title>Phylogenomic reconstructions and comparative analyses of Kickxellomycotina fungi.</title>
        <authorList>
            <person name="Reynolds N.K."/>
            <person name="Stajich J.E."/>
            <person name="Barry K."/>
            <person name="Grigoriev I.V."/>
            <person name="Crous P."/>
            <person name="Smith M.E."/>
        </authorList>
    </citation>
    <scope>NUCLEOTIDE SEQUENCE</scope>
    <source>
        <strain evidence="15">RSA 861</strain>
    </source>
</reference>
<comment type="catalytic activity">
    <reaction evidence="10">
        <text>glycerol + ATP = sn-glycerol 3-phosphate + ADP + H(+)</text>
        <dbReference type="Rhea" id="RHEA:21644"/>
        <dbReference type="ChEBI" id="CHEBI:15378"/>
        <dbReference type="ChEBI" id="CHEBI:17754"/>
        <dbReference type="ChEBI" id="CHEBI:30616"/>
        <dbReference type="ChEBI" id="CHEBI:57597"/>
        <dbReference type="ChEBI" id="CHEBI:456216"/>
        <dbReference type="EC" id="2.7.1.30"/>
    </reaction>
</comment>
<dbReference type="CDD" id="cd07792">
    <property type="entry name" value="ASKHA_NBD_FGGY_GK1-3-like"/>
    <property type="match status" value="1"/>
</dbReference>
<dbReference type="GO" id="GO:0004370">
    <property type="term" value="F:glycerol kinase activity"/>
    <property type="evidence" value="ECO:0007669"/>
    <property type="project" value="UniProtKB-EC"/>
</dbReference>
<evidence type="ECO:0000256" key="5">
    <source>
        <dbReference type="ARBA" id="ARBA00022741"/>
    </source>
</evidence>
<evidence type="ECO:0000256" key="10">
    <source>
        <dbReference type="ARBA" id="ARBA00052101"/>
    </source>
</evidence>
<dbReference type="InterPro" id="IPR018483">
    <property type="entry name" value="Carb_kinase_FGGY_CS"/>
</dbReference>
<dbReference type="SUPFAM" id="SSF53067">
    <property type="entry name" value="Actin-like ATPase domain"/>
    <property type="match status" value="2"/>
</dbReference>
<dbReference type="GO" id="GO:0005739">
    <property type="term" value="C:mitochondrion"/>
    <property type="evidence" value="ECO:0007669"/>
    <property type="project" value="TreeGrafter"/>
</dbReference>
<dbReference type="InterPro" id="IPR043129">
    <property type="entry name" value="ATPase_NBD"/>
</dbReference>
<protein>
    <recommendedName>
        <fullName evidence="11">Probable glycerol kinase</fullName>
        <ecNumber evidence="3">2.7.1.30</ecNumber>
    </recommendedName>
    <alternativeName>
        <fullName evidence="9">ATP:glycerol 3-phosphotransferase</fullName>
    </alternativeName>
</protein>
<evidence type="ECO:0000256" key="3">
    <source>
        <dbReference type="ARBA" id="ARBA00012099"/>
    </source>
</evidence>
<evidence type="ECO:0000313" key="15">
    <source>
        <dbReference type="EMBL" id="KAJ1926500.1"/>
    </source>
</evidence>
<dbReference type="Gene3D" id="3.30.420.40">
    <property type="match status" value="2"/>
</dbReference>
<organism evidence="15 16">
    <name type="scientific">Tieghemiomyces parasiticus</name>
    <dbReference type="NCBI Taxonomy" id="78921"/>
    <lineage>
        <taxon>Eukaryota</taxon>
        <taxon>Fungi</taxon>
        <taxon>Fungi incertae sedis</taxon>
        <taxon>Zoopagomycota</taxon>
        <taxon>Kickxellomycotina</taxon>
        <taxon>Dimargaritomycetes</taxon>
        <taxon>Dimargaritales</taxon>
        <taxon>Dimargaritaceae</taxon>
        <taxon>Tieghemiomyces</taxon>
    </lineage>
</organism>
<dbReference type="InterPro" id="IPR005999">
    <property type="entry name" value="Glycerol_kin"/>
</dbReference>
<dbReference type="FunFam" id="3.30.420.40:FF:000108">
    <property type="entry name" value="Glycerol kinase, glycosomal"/>
    <property type="match status" value="1"/>
</dbReference>
<dbReference type="PANTHER" id="PTHR10196">
    <property type="entry name" value="SUGAR KINASE"/>
    <property type="match status" value="1"/>
</dbReference>
<keyword evidence="7" id="KW-0319">Glycerol metabolism</keyword>
<dbReference type="PIRSF" id="PIRSF000538">
    <property type="entry name" value="GlpK"/>
    <property type="match status" value="1"/>
</dbReference>
<evidence type="ECO:0000259" key="13">
    <source>
        <dbReference type="Pfam" id="PF00370"/>
    </source>
</evidence>
<evidence type="ECO:0000256" key="11">
    <source>
        <dbReference type="ARBA" id="ARBA00071571"/>
    </source>
</evidence>
<evidence type="ECO:0000256" key="4">
    <source>
        <dbReference type="ARBA" id="ARBA00022679"/>
    </source>
</evidence>
<name>A0A9W8A923_9FUNG</name>
<dbReference type="EC" id="2.7.1.30" evidence="3"/>
<dbReference type="EMBL" id="JANBPT010000166">
    <property type="protein sequence ID" value="KAJ1926500.1"/>
    <property type="molecule type" value="Genomic_DNA"/>
</dbReference>
<dbReference type="AlphaFoldDB" id="A0A9W8A923"/>
<feature type="domain" description="Carbohydrate kinase FGGY N-terminal" evidence="13">
    <location>
        <begin position="5"/>
        <end position="258"/>
    </location>
</feature>
<gene>
    <name evidence="15" type="primary">GUT1_1</name>
    <name evidence="15" type="ORF">IWQ60_003743</name>
</gene>
<comment type="caution">
    <text evidence="15">The sequence shown here is derived from an EMBL/GenBank/DDBJ whole genome shotgun (WGS) entry which is preliminary data.</text>
</comment>
<evidence type="ECO:0000259" key="14">
    <source>
        <dbReference type="Pfam" id="PF02782"/>
    </source>
</evidence>
<dbReference type="Pfam" id="PF02782">
    <property type="entry name" value="FGGY_C"/>
    <property type="match status" value="1"/>
</dbReference>
<accession>A0A9W8A923</accession>
<dbReference type="InterPro" id="IPR018485">
    <property type="entry name" value="FGGY_C"/>
</dbReference>
<evidence type="ECO:0000256" key="12">
    <source>
        <dbReference type="RuleBase" id="RU003733"/>
    </source>
</evidence>
<dbReference type="GO" id="GO:0006641">
    <property type="term" value="P:triglyceride metabolic process"/>
    <property type="evidence" value="ECO:0007669"/>
    <property type="project" value="TreeGrafter"/>
</dbReference>
<dbReference type="OrthoDB" id="5422795at2759"/>
<evidence type="ECO:0000256" key="2">
    <source>
        <dbReference type="ARBA" id="ARBA00009156"/>
    </source>
</evidence>
<dbReference type="FunFam" id="3.30.420.40:FF:000177">
    <property type="entry name" value="Glycerol kinase"/>
    <property type="match status" value="1"/>
</dbReference>
<keyword evidence="6 12" id="KW-0418">Kinase</keyword>
<dbReference type="GO" id="GO:0046167">
    <property type="term" value="P:glycerol-3-phosphate biosynthetic process"/>
    <property type="evidence" value="ECO:0007669"/>
    <property type="project" value="TreeGrafter"/>
</dbReference>
<evidence type="ECO:0000256" key="6">
    <source>
        <dbReference type="ARBA" id="ARBA00022777"/>
    </source>
</evidence>
<dbReference type="Pfam" id="PF00370">
    <property type="entry name" value="FGGY_N"/>
    <property type="match status" value="1"/>
</dbReference>
<keyword evidence="8" id="KW-0067">ATP-binding</keyword>
<dbReference type="NCBIfam" id="TIGR01311">
    <property type="entry name" value="glycerol_kin"/>
    <property type="match status" value="1"/>
</dbReference>
<feature type="domain" description="Carbohydrate kinase FGGY C-terminal" evidence="14">
    <location>
        <begin position="268"/>
        <end position="458"/>
    </location>
</feature>
<keyword evidence="5" id="KW-0547">Nucleotide-binding</keyword>